<reference evidence="2 3" key="1">
    <citation type="submission" date="2024-06" db="EMBL/GenBank/DDBJ databases">
        <title>Genomic Encyclopedia of Type Strains, Phase IV (KMG-IV): sequencing the most valuable type-strain genomes for metagenomic binning, comparative biology and taxonomic classification.</title>
        <authorList>
            <person name="Goeker M."/>
        </authorList>
    </citation>
    <scope>NUCLEOTIDE SEQUENCE [LARGE SCALE GENOMIC DNA]</scope>
    <source>
        <strain evidence="2 3">DSM 27865</strain>
    </source>
</reference>
<dbReference type="Pfam" id="PF13561">
    <property type="entry name" value="adh_short_C2"/>
    <property type="match status" value="1"/>
</dbReference>
<keyword evidence="2" id="KW-0560">Oxidoreductase</keyword>
<organism evidence="2 3">
    <name type="scientific">Aquamicrobium terrae</name>
    <dbReference type="NCBI Taxonomy" id="1324945"/>
    <lineage>
        <taxon>Bacteria</taxon>
        <taxon>Pseudomonadati</taxon>
        <taxon>Pseudomonadota</taxon>
        <taxon>Alphaproteobacteria</taxon>
        <taxon>Hyphomicrobiales</taxon>
        <taxon>Phyllobacteriaceae</taxon>
        <taxon>Aquamicrobium</taxon>
    </lineage>
</organism>
<accession>A0ABV2MZ71</accession>
<dbReference type="EC" id="1.1.1.100" evidence="2"/>
<evidence type="ECO:0000256" key="1">
    <source>
        <dbReference type="ARBA" id="ARBA00006484"/>
    </source>
</evidence>
<dbReference type="PANTHER" id="PTHR42879">
    <property type="entry name" value="3-OXOACYL-(ACYL-CARRIER-PROTEIN) REDUCTASE"/>
    <property type="match status" value="1"/>
</dbReference>
<name>A0ABV2MZ71_9HYPH</name>
<evidence type="ECO:0000313" key="3">
    <source>
        <dbReference type="Proteomes" id="UP001549076"/>
    </source>
</evidence>
<evidence type="ECO:0000313" key="2">
    <source>
        <dbReference type="EMBL" id="MET3792105.1"/>
    </source>
</evidence>
<comment type="similarity">
    <text evidence="1">Belongs to the short-chain dehydrogenases/reductases (SDR) family.</text>
</comment>
<sequence>MDFGLTGKRAVVVGASKGLGGASAVALAMEGAEVIALSRSGTLPDGLAPEVAARMSARALDLADEAAVAAFCDEIRADPVQILVNNCGGPPAGPARGQTREAWRKAFESMAMPMFALTDAALDGMVAAGWGRIVTIGSSGIEVPIPGLVLSNGVRGAIAGWSKTLAAEVAAHSVTVNMVLPGRIATDRLAQLDAIRARNSGQDMAAVEAEARATIPAGRYGRPEEFGAVVAFLCSQQASYVTGSMIRVDGGATRSH</sequence>
<gene>
    <name evidence="2" type="ORF">ABID37_002320</name>
</gene>
<dbReference type="Proteomes" id="UP001549076">
    <property type="component" value="Unassembled WGS sequence"/>
</dbReference>
<dbReference type="GO" id="GO:0004316">
    <property type="term" value="F:3-oxoacyl-[acyl-carrier-protein] reductase (NADPH) activity"/>
    <property type="evidence" value="ECO:0007669"/>
    <property type="project" value="UniProtKB-EC"/>
</dbReference>
<dbReference type="SUPFAM" id="SSF51735">
    <property type="entry name" value="NAD(P)-binding Rossmann-fold domains"/>
    <property type="match status" value="1"/>
</dbReference>
<keyword evidence="3" id="KW-1185">Reference proteome</keyword>
<protein>
    <submittedName>
        <fullName evidence="2">3-oxoacyl-[acyl-carrier protein] reductase</fullName>
        <ecNumber evidence="2">1.1.1.100</ecNumber>
    </submittedName>
</protein>
<comment type="caution">
    <text evidence="2">The sequence shown here is derived from an EMBL/GenBank/DDBJ whole genome shotgun (WGS) entry which is preliminary data.</text>
</comment>
<dbReference type="InterPro" id="IPR002347">
    <property type="entry name" value="SDR_fam"/>
</dbReference>
<dbReference type="InterPro" id="IPR036291">
    <property type="entry name" value="NAD(P)-bd_dom_sf"/>
</dbReference>
<dbReference type="RefSeq" id="WP_354194806.1">
    <property type="nucleotide sequence ID" value="NZ_JBEPML010000007.1"/>
</dbReference>
<dbReference type="EMBL" id="JBEPML010000007">
    <property type="protein sequence ID" value="MET3792105.1"/>
    <property type="molecule type" value="Genomic_DNA"/>
</dbReference>
<dbReference type="PANTHER" id="PTHR42879:SF6">
    <property type="entry name" value="NADPH-DEPENDENT REDUCTASE BACG"/>
    <property type="match status" value="1"/>
</dbReference>
<dbReference type="InterPro" id="IPR050259">
    <property type="entry name" value="SDR"/>
</dbReference>
<proteinExistence type="inferred from homology"/>
<dbReference type="Gene3D" id="3.40.50.720">
    <property type="entry name" value="NAD(P)-binding Rossmann-like Domain"/>
    <property type="match status" value="1"/>
</dbReference>
<dbReference type="PRINTS" id="PR00081">
    <property type="entry name" value="GDHRDH"/>
</dbReference>